<gene>
    <name evidence="1" type="ORF">Ahy_B06g083485</name>
</gene>
<sequence>MFGEALVVQHLSFATSELVSDLLFFALLCRFPPLLCFCFKSALATAALLSALIPQSPSLPLNSLAFGQFSPLICSHLYKSDIKNALIIRYLAWLGEGSIDCPWIETRPLKESESGETLSAATYEEKKANKEVSKYDEKKAKKEGEFKWDYDYKSLMLKRL</sequence>
<keyword evidence="2" id="KW-1185">Reference proteome</keyword>
<dbReference type="AlphaFoldDB" id="A0A444YQ43"/>
<comment type="caution">
    <text evidence="1">The sequence shown here is derived from an EMBL/GenBank/DDBJ whole genome shotgun (WGS) entry which is preliminary data.</text>
</comment>
<evidence type="ECO:0000313" key="2">
    <source>
        <dbReference type="Proteomes" id="UP000289738"/>
    </source>
</evidence>
<protein>
    <submittedName>
        <fullName evidence="1">Uncharacterized protein</fullName>
    </submittedName>
</protein>
<reference evidence="1 2" key="1">
    <citation type="submission" date="2019-01" db="EMBL/GenBank/DDBJ databases">
        <title>Sequencing of cultivated peanut Arachis hypogaea provides insights into genome evolution and oil improvement.</title>
        <authorList>
            <person name="Chen X."/>
        </authorList>
    </citation>
    <scope>NUCLEOTIDE SEQUENCE [LARGE SCALE GENOMIC DNA]</scope>
    <source>
        <strain evidence="2">cv. Fuhuasheng</strain>
        <tissue evidence="1">Leaves</tissue>
    </source>
</reference>
<evidence type="ECO:0000313" key="1">
    <source>
        <dbReference type="EMBL" id="RYR03991.1"/>
    </source>
</evidence>
<name>A0A444YQ43_ARAHY</name>
<organism evidence="1 2">
    <name type="scientific">Arachis hypogaea</name>
    <name type="common">Peanut</name>
    <dbReference type="NCBI Taxonomy" id="3818"/>
    <lineage>
        <taxon>Eukaryota</taxon>
        <taxon>Viridiplantae</taxon>
        <taxon>Streptophyta</taxon>
        <taxon>Embryophyta</taxon>
        <taxon>Tracheophyta</taxon>
        <taxon>Spermatophyta</taxon>
        <taxon>Magnoliopsida</taxon>
        <taxon>eudicotyledons</taxon>
        <taxon>Gunneridae</taxon>
        <taxon>Pentapetalae</taxon>
        <taxon>rosids</taxon>
        <taxon>fabids</taxon>
        <taxon>Fabales</taxon>
        <taxon>Fabaceae</taxon>
        <taxon>Papilionoideae</taxon>
        <taxon>50 kb inversion clade</taxon>
        <taxon>dalbergioids sensu lato</taxon>
        <taxon>Dalbergieae</taxon>
        <taxon>Pterocarpus clade</taxon>
        <taxon>Arachis</taxon>
    </lineage>
</organism>
<accession>A0A444YQ43</accession>
<proteinExistence type="predicted"/>
<dbReference type="EMBL" id="SDMP01000016">
    <property type="protein sequence ID" value="RYR03991.1"/>
    <property type="molecule type" value="Genomic_DNA"/>
</dbReference>
<dbReference type="Proteomes" id="UP000289738">
    <property type="component" value="Chromosome B06"/>
</dbReference>